<reference evidence="7" key="1">
    <citation type="submission" date="2021-01" db="EMBL/GenBank/DDBJ databases">
        <title>Adiantum capillus-veneris genome.</title>
        <authorList>
            <person name="Fang Y."/>
            <person name="Liao Q."/>
        </authorList>
    </citation>
    <scope>NUCLEOTIDE SEQUENCE</scope>
    <source>
        <strain evidence="7">H3</strain>
        <tissue evidence="7">Leaf</tissue>
    </source>
</reference>
<feature type="transmembrane region" description="Helical" evidence="5">
    <location>
        <begin position="144"/>
        <end position="160"/>
    </location>
</feature>
<keyword evidence="4 5" id="KW-0472">Membrane</keyword>
<feature type="transmembrane region" description="Helical" evidence="5">
    <location>
        <begin position="239"/>
        <end position="260"/>
    </location>
</feature>
<protein>
    <recommendedName>
        <fullName evidence="6">Sugar phosphate transporter domain-containing protein</fullName>
    </recommendedName>
</protein>
<gene>
    <name evidence="7" type="ORF">GOP47_0019848</name>
</gene>
<keyword evidence="8" id="KW-1185">Reference proteome</keyword>
<keyword evidence="2 5" id="KW-0812">Transmembrane</keyword>
<dbReference type="EMBL" id="JABFUD020000019">
    <property type="protein sequence ID" value="KAI5065153.1"/>
    <property type="molecule type" value="Genomic_DNA"/>
</dbReference>
<dbReference type="PANTHER" id="PTHR11132">
    <property type="entry name" value="SOLUTE CARRIER FAMILY 35"/>
    <property type="match status" value="1"/>
</dbReference>
<feature type="transmembrane region" description="Helical" evidence="5">
    <location>
        <begin position="31"/>
        <end position="51"/>
    </location>
</feature>
<feature type="domain" description="Sugar phosphate transporter" evidence="6">
    <location>
        <begin position="37"/>
        <end position="309"/>
    </location>
</feature>
<feature type="transmembrane region" description="Helical" evidence="5">
    <location>
        <begin position="57"/>
        <end position="78"/>
    </location>
</feature>
<evidence type="ECO:0000256" key="5">
    <source>
        <dbReference type="SAM" id="Phobius"/>
    </source>
</evidence>
<dbReference type="GO" id="GO:0016020">
    <property type="term" value="C:membrane"/>
    <property type="evidence" value="ECO:0007669"/>
    <property type="project" value="UniProtKB-SubCell"/>
</dbReference>
<dbReference type="Proteomes" id="UP000886520">
    <property type="component" value="Chromosome 19"/>
</dbReference>
<dbReference type="InterPro" id="IPR050186">
    <property type="entry name" value="TPT_transporter"/>
</dbReference>
<dbReference type="AlphaFoldDB" id="A0A9D4Z7F5"/>
<proteinExistence type="predicted"/>
<name>A0A9D4Z7F5_ADICA</name>
<feature type="transmembrane region" description="Helical" evidence="5">
    <location>
        <begin position="90"/>
        <end position="112"/>
    </location>
</feature>
<sequence length="426" mass="46748">MYQAWSKFRSLLLLKEQEVYTQQLKSVGVSLLYGSVALVMGFVNKGILQFWPYSNSLLTLQMASSVAIIYAGKYLNLLHARPLQLKSARSLFPVVFFYNANVAFALAGLQVLNIPIFNALKRLTPVLVIAGKCSMGDGLPPKPVLLSVATIVIGCIIAGLGDLSFDVIGYLLAFASCILQSTYLILVEKSGKEQGYNSHELLLYNAMLSFPVLLVLIMCSGEGLAALVAFKQQLHSPTFFLPLLLLSLMMGALLNYSLFLCTLRNSALTTTVVGAMKAPLSSVLGFFVLGGVKVTFMVVFGVFLNTVGGICKRMQCLICINQFCLDILRGRSQEAPARQTWRMILMMCYKTNRAERERCNFSSGVSDAVRDDMGGSCCGFPISFVDSTKINLTWLVIPFVAIFQSPVKVLSCIICNIRSIFKETSI</sequence>
<dbReference type="OrthoDB" id="417037at2759"/>
<feature type="transmembrane region" description="Helical" evidence="5">
    <location>
        <begin position="167"/>
        <end position="186"/>
    </location>
</feature>
<comment type="caution">
    <text evidence="7">The sequence shown here is derived from an EMBL/GenBank/DDBJ whole genome shotgun (WGS) entry which is preliminary data.</text>
</comment>
<accession>A0A9D4Z7F5</accession>
<evidence type="ECO:0000256" key="4">
    <source>
        <dbReference type="ARBA" id="ARBA00023136"/>
    </source>
</evidence>
<dbReference type="Pfam" id="PF03151">
    <property type="entry name" value="TPT"/>
    <property type="match status" value="1"/>
</dbReference>
<evidence type="ECO:0000256" key="3">
    <source>
        <dbReference type="ARBA" id="ARBA00022989"/>
    </source>
</evidence>
<keyword evidence="3 5" id="KW-1133">Transmembrane helix</keyword>
<feature type="transmembrane region" description="Helical" evidence="5">
    <location>
        <begin position="280"/>
        <end position="304"/>
    </location>
</feature>
<evidence type="ECO:0000313" key="8">
    <source>
        <dbReference type="Proteomes" id="UP000886520"/>
    </source>
</evidence>
<comment type="subcellular location">
    <subcellularLocation>
        <location evidence="1">Membrane</location>
        <topology evidence="1">Multi-pass membrane protein</topology>
    </subcellularLocation>
</comment>
<evidence type="ECO:0000259" key="6">
    <source>
        <dbReference type="Pfam" id="PF03151"/>
    </source>
</evidence>
<evidence type="ECO:0000256" key="1">
    <source>
        <dbReference type="ARBA" id="ARBA00004141"/>
    </source>
</evidence>
<dbReference type="InterPro" id="IPR004853">
    <property type="entry name" value="Sugar_P_trans_dom"/>
</dbReference>
<feature type="transmembrane region" description="Helical" evidence="5">
    <location>
        <begin position="206"/>
        <end position="230"/>
    </location>
</feature>
<evidence type="ECO:0000256" key="2">
    <source>
        <dbReference type="ARBA" id="ARBA00022692"/>
    </source>
</evidence>
<organism evidence="7 8">
    <name type="scientific">Adiantum capillus-veneris</name>
    <name type="common">Maidenhair fern</name>
    <dbReference type="NCBI Taxonomy" id="13818"/>
    <lineage>
        <taxon>Eukaryota</taxon>
        <taxon>Viridiplantae</taxon>
        <taxon>Streptophyta</taxon>
        <taxon>Embryophyta</taxon>
        <taxon>Tracheophyta</taxon>
        <taxon>Polypodiopsida</taxon>
        <taxon>Polypodiidae</taxon>
        <taxon>Polypodiales</taxon>
        <taxon>Pteridineae</taxon>
        <taxon>Pteridaceae</taxon>
        <taxon>Vittarioideae</taxon>
        <taxon>Adiantum</taxon>
    </lineage>
</organism>
<evidence type="ECO:0000313" key="7">
    <source>
        <dbReference type="EMBL" id="KAI5065153.1"/>
    </source>
</evidence>